<comment type="similarity">
    <text evidence="3 8">Belongs to the HMBS family.</text>
</comment>
<sequence>MRKIIVGTRTSKLALIQTNWVIDQLKKAGVQNEIEIKEFMTSGDKNLTVSLAALGGGGIFIEELEQALLNKEIDFAVHSLKDLPAILPEELVVTAIPEREDARDAYIGRNHVKLDDLPAGAKVGTSSGRRRAQILSLRPDLNTPWIRGAVDGRIDQLNDGAYDAIILAVAGLKRLGVSEEVITEYLDIEKFVPAPGQGALAIECRQDDKELRNILAMINDEESAKAVTTERELVKLIEGADEGPVGIYAYVDQEEIVLHAALTTSEGERTISEVVRGTDPVAIATEMAAKLKEQNILELIQEELKK</sequence>
<evidence type="ECO:0000256" key="1">
    <source>
        <dbReference type="ARBA" id="ARBA00002869"/>
    </source>
</evidence>
<proteinExistence type="inferred from homology"/>
<organism evidence="11">
    <name type="scientific">Ornithinibacillus sp. 4-3</name>
    <dbReference type="NCBI Taxonomy" id="3231488"/>
    <lineage>
        <taxon>Bacteria</taxon>
        <taxon>Bacillati</taxon>
        <taxon>Bacillota</taxon>
        <taxon>Bacilli</taxon>
        <taxon>Bacillales</taxon>
        <taxon>Bacillaceae</taxon>
        <taxon>Ornithinibacillus</taxon>
    </lineage>
</organism>
<evidence type="ECO:0000256" key="8">
    <source>
        <dbReference type="HAMAP-Rule" id="MF_00260"/>
    </source>
</evidence>
<dbReference type="InterPro" id="IPR036803">
    <property type="entry name" value="Porphobilinogen_deaminase_C_sf"/>
</dbReference>
<name>A0AB39HHF5_9BACI</name>
<dbReference type="EMBL" id="CP162599">
    <property type="protein sequence ID" value="XDK31494.1"/>
    <property type="molecule type" value="Genomic_DNA"/>
</dbReference>
<dbReference type="Pfam" id="PF03900">
    <property type="entry name" value="Porphobil_deamC"/>
    <property type="match status" value="1"/>
</dbReference>
<comment type="miscellaneous">
    <text evidence="8">The porphobilinogen subunits are added to the dipyrromethane group.</text>
</comment>
<evidence type="ECO:0000256" key="6">
    <source>
        <dbReference type="ARBA" id="ARBA00023244"/>
    </source>
</evidence>
<dbReference type="HAMAP" id="MF_00260">
    <property type="entry name" value="Porphobil_deam"/>
    <property type="match status" value="1"/>
</dbReference>
<dbReference type="InterPro" id="IPR022418">
    <property type="entry name" value="Porphobilinogen_deaminase_C"/>
</dbReference>
<comment type="cofactor">
    <cofactor evidence="8">
        <name>dipyrromethane</name>
        <dbReference type="ChEBI" id="CHEBI:60342"/>
    </cofactor>
    <text evidence="8">Binds 1 dipyrromethane group covalently.</text>
</comment>
<evidence type="ECO:0000256" key="7">
    <source>
        <dbReference type="ARBA" id="ARBA00048169"/>
    </source>
</evidence>
<evidence type="ECO:0000256" key="5">
    <source>
        <dbReference type="ARBA" id="ARBA00022679"/>
    </source>
</evidence>
<dbReference type="NCBIfam" id="TIGR00212">
    <property type="entry name" value="hemC"/>
    <property type="match status" value="1"/>
</dbReference>
<dbReference type="Gene3D" id="3.40.190.10">
    <property type="entry name" value="Periplasmic binding protein-like II"/>
    <property type="match status" value="2"/>
</dbReference>
<comment type="catalytic activity">
    <reaction evidence="7 8">
        <text>4 porphobilinogen + H2O = hydroxymethylbilane + 4 NH4(+)</text>
        <dbReference type="Rhea" id="RHEA:13185"/>
        <dbReference type="ChEBI" id="CHEBI:15377"/>
        <dbReference type="ChEBI" id="CHEBI:28938"/>
        <dbReference type="ChEBI" id="CHEBI:57845"/>
        <dbReference type="ChEBI" id="CHEBI:58126"/>
        <dbReference type="EC" id="2.5.1.61"/>
    </reaction>
</comment>
<keyword evidence="5 8" id="KW-0808">Transferase</keyword>
<evidence type="ECO:0000256" key="2">
    <source>
        <dbReference type="ARBA" id="ARBA00004735"/>
    </source>
</evidence>
<dbReference type="FunFam" id="3.40.190.10:FF:000004">
    <property type="entry name" value="Porphobilinogen deaminase"/>
    <property type="match status" value="1"/>
</dbReference>
<feature type="domain" description="Porphobilinogen deaminase N-terminal" evidence="9">
    <location>
        <begin position="4"/>
        <end position="212"/>
    </location>
</feature>
<protein>
    <recommendedName>
        <fullName evidence="8">Porphobilinogen deaminase</fullName>
        <shortName evidence="8">PBG</shortName>
        <ecNumber evidence="8">2.5.1.61</ecNumber>
    </recommendedName>
    <alternativeName>
        <fullName evidence="8">Hydroxymethylbilane synthase</fullName>
        <shortName evidence="8">HMBS</shortName>
    </alternativeName>
    <alternativeName>
        <fullName evidence="8">Pre-uroporphyrinogen synthase</fullName>
    </alternativeName>
</protein>
<dbReference type="GO" id="GO:0005737">
    <property type="term" value="C:cytoplasm"/>
    <property type="evidence" value="ECO:0007669"/>
    <property type="project" value="UniProtKB-UniRule"/>
</dbReference>
<comment type="caution">
    <text evidence="8">Lacks conserved residue(s) required for the propagation of feature annotation.</text>
</comment>
<gene>
    <name evidence="8 11" type="primary">hemC</name>
    <name evidence="11" type="ORF">AB4Y30_10690</name>
</gene>
<reference evidence="11" key="1">
    <citation type="submission" date="2024-07" db="EMBL/GenBank/DDBJ databases">
        <title>Halotolerant mesophilic bacterium Ornithinibacillus sp. 4-3, sp. nov., isolated from soil.</title>
        <authorList>
            <person name="Sidarenka A.V."/>
            <person name="Guliayeva D.E."/>
            <person name="Leanovich S.I."/>
            <person name="Hileuskaya K.S."/>
            <person name="Akhremchuk A.E."/>
            <person name="Sikolenko M.A."/>
            <person name="Valentovich L.N."/>
        </authorList>
    </citation>
    <scope>NUCLEOTIDE SEQUENCE</scope>
    <source>
        <strain evidence="11">4-3</strain>
    </source>
</reference>
<dbReference type="GO" id="GO:0006782">
    <property type="term" value="P:protoporphyrinogen IX biosynthetic process"/>
    <property type="evidence" value="ECO:0007669"/>
    <property type="project" value="UniProtKB-UniRule"/>
</dbReference>
<comment type="function">
    <text evidence="1 8">Tetrapolymerization of the monopyrrole PBG into the hydroxymethylbilane pre-uroporphyrinogen in several discrete steps.</text>
</comment>
<dbReference type="EC" id="2.5.1.61" evidence="8"/>
<dbReference type="InterPro" id="IPR022417">
    <property type="entry name" value="Porphobilin_deaminase_N"/>
</dbReference>
<dbReference type="InterPro" id="IPR000860">
    <property type="entry name" value="HemC"/>
</dbReference>
<keyword evidence="6 8" id="KW-0627">Porphyrin biosynthesis</keyword>
<dbReference type="PIRSF" id="PIRSF001438">
    <property type="entry name" value="4pyrrol_synth_OHMeBilane_synth"/>
    <property type="match status" value="1"/>
</dbReference>
<comment type="pathway">
    <text evidence="2">Porphyrin-containing compound metabolism; protoporphyrin-IX biosynthesis; coproporphyrinogen-III from 5-aminolevulinate: step 2/4.</text>
</comment>
<evidence type="ECO:0000259" key="9">
    <source>
        <dbReference type="Pfam" id="PF01379"/>
    </source>
</evidence>
<dbReference type="PANTHER" id="PTHR11557:SF0">
    <property type="entry name" value="PORPHOBILINOGEN DEAMINASE"/>
    <property type="match status" value="1"/>
</dbReference>
<dbReference type="Gene3D" id="3.30.160.40">
    <property type="entry name" value="Porphobilinogen deaminase, C-terminal domain"/>
    <property type="match status" value="1"/>
</dbReference>
<dbReference type="FunFam" id="3.40.190.10:FF:000005">
    <property type="entry name" value="Porphobilinogen deaminase"/>
    <property type="match status" value="1"/>
</dbReference>
<comment type="subunit">
    <text evidence="4 8">Monomer.</text>
</comment>
<accession>A0AB39HHF5</accession>
<dbReference type="RefSeq" id="WP_368652221.1">
    <property type="nucleotide sequence ID" value="NZ_CP162599.1"/>
</dbReference>
<feature type="domain" description="Porphobilinogen deaminase C-terminal" evidence="10">
    <location>
        <begin position="225"/>
        <end position="292"/>
    </location>
</feature>
<dbReference type="PANTHER" id="PTHR11557">
    <property type="entry name" value="PORPHOBILINOGEN DEAMINASE"/>
    <property type="match status" value="1"/>
</dbReference>
<evidence type="ECO:0000313" key="11">
    <source>
        <dbReference type="EMBL" id="XDK31494.1"/>
    </source>
</evidence>
<evidence type="ECO:0000256" key="4">
    <source>
        <dbReference type="ARBA" id="ARBA00011245"/>
    </source>
</evidence>
<dbReference type="SUPFAM" id="SSF53850">
    <property type="entry name" value="Periplasmic binding protein-like II"/>
    <property type="match status" value="1"/>
</dbReference>
<dbReference type="SUPFAM" id="SSF54782">
    <property type="entry name" value="Porphobilinogen deaminase (hydroxymethylbilane synthase), C-terminal domain"/>
    <property type="match status" value="1"/>
</dbReference>
<dbReference type="Pfam" id="PF01379">
    <property type="entry name" value="Porphobil_deam"/>
    <property type="match status" value="1"/>
</dbReference>
<dbReference type="AlphaFoldDB" id="A0AB39HHF5"/>
<dbReference type="PRINTS" id="PR00151">
    <property type="entry name" value="PORPHBDMNASE"/>
</dbReference>
<evidence type="ECO:0000259" key="10">
    <source>
        <dbReference type="Pfam" id="PF03900"/>
    </source>
</evidence>
<evidence type="ECO:0000256" key="3">
    <source>
        <dbReference type="ARBA" id="ARBA00005638"/>
    </source>
</evidence>
<dbReference type="GO" id="GO:0004418">
    <property type="term" value="F:hydroxymethylbilane synthase activity"/>
    <property type="evidence" value="ECO:0007669"/>
    <property type="project" value="UniProtKB-UniRule"/>
</dbReference>